<dbReference type="GO" id="GO:0046872">
    <property type="term" value="F:metal ion binding"/>
    <property type="evidence" value="ECO:0007669"/>
    <property type="project" value="UniProtKB-KW"/>
</dbReference>
<evidence type="ECO:0000256" key="4">
    <source>
        <dbReference type="ARBA" id="ARBA00013165"/>
    </source>
</evidence>
<dbReference type="Pfam" id="PF00133">
    <property type="entry name" value="tRNA-synt_1"/>
    <property type="match status" value="1"/>
</dbReference>
<evidence type="ECO:0000256" key="2">
    <source>
        <dbReference type="ARBA" id="ARBA00004496"/>
    </source>
</evidence>
<keyword evidence="6" id="KW-0436">Ligase</keyword>
<dbReference type="AlphaFoldDB" id="A0A381VQT3"/>
<evidence type="ECO:0000256" key="10">
    <source>
        <dbReference type="ARBA" id="ARBA00022840"/>
    </source>
</evidence>
<dbReference type="InterPro" id="IPR014729">
    <property type="entry name" value="Rossmann-like_a/b/a_fold"/>
</dbReference>
<dbReference type="GO" id="GO:0002161">
    <property type="term" value="F:aminoacyl-tRNA deacylase activity"/>
    <property type="evidence" value="ECO:0007669"/>
    <property type="project" value="InterPro"/>
</dbReference>
<keyword evidence="8" id="KW-0547">Nucleotide-binding</keyword>
<dbReference type="SUPFAM" id="SSF50677">
    <property type="entry name" value="ValRS/IleRS/LeuRS editing domain"/>
    <property type="match status" value="1"/>
</dbReference>
<keyword evidence="5" id="KW-0963">Cytoplasm</keyword>
<evidence type="ECO:0000256" key="6">
    <source>
        <dbReference type="ARBA" id="ARBA00022598"/>
    </source>
</evidence>
<dbReference type="PANTHER" id="PTHR42765:SF1">
    <property type="entry name" value="ISOLEUCINE--TRNA LIGASE, MITOCHONDRIAL"/>
    <property type="match status" value="1"/>
</dbReference>
<dbReference type="InterPro" id="IPR002301">
    <property type="entry name" value="Ile-tRNA-ligase"/>
</dbReference>
<comment type="cofactor">
    <cofactor evidence="1">
        <name>Zn(2+)</name>
        <dbReference type="ChEBI" id="CHEBI:29105"/>
    </cofactor>
</comment>
<dbReference type="NCBIfam" id="TIGR00392">
    <property type="entry name" value="ileS"/>
    <property type="match status" value="1"/>
</dbReference>
<evidence type="ECO:0000256" key="5">
    <source>
        <dbReference type="ARBA" id="ARBA00022490"/>
    </source>
</evidence>
<dbReference type="GO" id="GO:0004822">
    <property type="term" value="F:isoleucine-tRNA ligase activity"/>
    <property type="evidence" value="ECO:0007669"/>
    <property type="project" value="UniProtKB-EC"/>
</dbReference>
<organism evidence="16">
    <name type="scientific">marine metagenome</name>
    <dbReference type="NCBI Taxonomy" id="408172"/>
    <lineage>
        <taxon>unclassified sequences</taxon>
        <taxon>metagenomes</taxon>
        <taxon>ecological metagenomes</taxon>
    </lineage>
</organism>
<dbReference type="PRINTS" id="PR00984">
    <property type="entry name" value="TRNASYNTHILE"/>
</dbReference>
<name>A0A381VQT3_9ZZZZ</name>
<evidence type="ECO:0000256" key="8">
    <source>
        <dbReference type="ARBA" id="ARBA00022741"/>
    </source>
</evidence>
<dbReference type="Gene3D" id="1.10.730.20">
    <property type="match status" value="1"/>
</dbReference>
<feature type="domain" description="Methionyl/Valyl/Leucyl/Isoleucyl-tRNA synthetase anticodon-binding" evidence="15">
    <location>
        <begin position="693"/>
        <end position="844"/>
    </location>
</feature>
<dbReference type="GO" id="GO:0005524">
    <property type="term" value="F:ATP binding"/>
    <property type="evidence" value="ECO:0007669"/>
    <property type="project" value="UniProtKB-KW"/>
</dbReference>
<dbReference type="SUPFAM" id="SSF52374">
    <property type="entry name" value="Nucleotidylyl transferase"/>
    <property type="match status" value="1"/>
</dbReference>
<dbReference type="GO" id="GO:0000049">
    <property type="term" value="F:tRNA binding"/>
    <property type="evidence" value="ECO:0007669"/>
    <property type="project" value="InterPro"/>
</dbReference>
<dbReference type="FunFam" id="3.40.50.620:FF:000042">
    <property type="entry name" value="Isoleucine--tRNA ligase"/>
    <property type="match status" value="1"/>
</dbReference>
<keyword evidence="10" id="KW-0067">ATP-binding</keyword>
<dbReference type="SUPFAM" id="SSF47323">
    <property type="entry name" value="Anticodon-binding domain of a subclass of class I aminoacyl-tRNA synthetases"/>
    <property type="match status" value="1"/>
</dbReference>
<dbReference type="PANTHER" id="PTHR42765">
    <property type="entry name" value="SOLEUCYL-TRNA SYNTHETASE"/>
    <property type="match status" value="1"/>
</dbReference>
<evidence type="ECO:0000256" key="7">
    <source>
        <dbReference type="ARBA" id="ARBA00022723"/>
    </source>
</evidence>
<dbReference type="InterPro" id="IPR023585">
    <property type="entry name" value="Ile-tRNA-ligase_type1"/>
</dbReference>
<dbReference type="InterPro" id="IPR050081">
    <property type="entry name" value="Ile-tRNA_ligase"/>
</dbReference>
<comment type="subcellular location">
    <subcellularLocation>
        <location evidence="2">Cytoplasm</location>
    </subcellularLocation>
</comment>
<evidence type="ECO:0000259" key="14">
    <source>
        <dbReference type="Pfam" id="PF00133"/>
    </source>
</evidence>
<keyword evidence="11" id="KW-0648">Protein biosynthesis</keyword>
<dbReference type="Pfam" id="PF08264">
    <property type="entry name" value="Anticodon_1"/>
    <property type="match status" value="1"/>
</dbReference>
<evidence type="ECO:0000256" key="13">
    <source>
        <dbReference type="ARBA" id="ARBA00048359"/>
    </source>
</evidence>
<dbReference type="CDD" id="cd07960">
    <property type="entry name" value="Anticodon_Ia_Ile_BEm"/>
    <property type="match status" value="1"/>
</dbReference>
<dbReference type="InterPro" id="IPR009080">
    <property type="entry name" value="tRNAsynth_Ia_anticodon-bd"/>
</dbReference>
<keyword evidence="9" id="KW-0862">Zinc</keyword>
<feature type="domain" description="Aminoacyl-tRNA synthetase class Ia" evidence="14">
    <location>
        <begin position="28"/>
        <end position="648"/>
    </location>
</feature>
<dbReference type="EMBL" id="UINC01009365">
    <property type="protein sequence ID" value="SVA42007.1"/>
    <property type="molecule type" value="Genomic_DNA"/>
</dbReference>
<gene>
    <name evidence="16" type="ORF">METZ01_LOCUS94861</name>
</gene>
<reference evidence="16" key="1">
    <citation type="submission" date="2018-05" db="EMBL/GenBank/DDBJ databases">
        <authorList>
            <person name="Lanie J.A."/>
            <person name="Ng W.-L."/>
            <person name="Kazmierczak K.M."/>
            <person name="Andrzejewski T.M."/>
            <person name="Davidsen T.M."/>
            <person name="Wayne K.J."/>
            <person name="Tettelin H."/>
            <person name="Glass J.I."/>
            <person name="Rusch D."/>
            <person name="Podicherti R."/>
            <person name="Tsui H.-C.T."/>
            <person name="Winkler M.E."/>
        </authorList>
    </citation>
    <scope>NUCLEOTIDE SEQUENCE</scope>
</reference>
<evidence type="ECO:0000256" key="3">
    <source>
        <dbReference type="ARBA" id="ARBA00011245"/>
    </source>
</evidence>
<evidence type="ECO:0000256" key="11">
    <source>
        <dbReference type="ARBA" id="ARBA00022917"/>
    </source>
</evidence>
<dbReference type="InterPro" id="IPR033708">
    <property type="entry name" value="Anticodon_Ile_BEm"/>
</dbReference>
<dbReference type="GO" id="GO:0006428">
    <property type="term" value="P:isoleucyl-tRNA aminoacylation"/>
    <property type="evidence" value="ECO:0007669"/>
    <property type="project" value="InterPro"/>
</dbReference>
<evidence type="ECO:0000256" key="12">
    <source>
        <dbReference type="ARBA" id="ARBA00023146"/>
    </source>
</evidence>
<dbReference type="Gene3D" id="1.10.10.830">
    <property type="entry name" value="Ile-tRNA synthetase CP2 domain-like"/>
    <property type="match status" value="1"/>
</dbReference>
<dbReference type="FunFam" id="1.10.730.20:FF:000001">
    <property type="entry name" value="Isoleucine--tRNA ligase"/>
    <property type="match status" value="1"/>
</dbReference>
<protein>
    <recommendedName>
        <fullName evidence="4">isoleucine--tRNA ligase</fullName>
        <ecNumber evidence="4">6.1.1.5</ecNumber>
    </recommendedName>
</protein>
<dbReference type="InterPro" id="IPR002300">
    <property type="entry name" value="aa-tRNA-synth_Ia"/>
</dbReference>
<feature type="non-terminal residue" evidence="16">
    <location>
        <position position="1"/>
    </location>
</feature>
<keyword evidence="12" id="KW-0030">Aminoacyl-tRNA synthetase</keyword>
<accession>A0A381VQT3</accession>
<evidence type="ECO:0000256" key="9">
    <source>
        <dbReference type="ARBA" id="ARBA00022833"/>
    </source>
</evidence>
<dbReference type="EC" id="6.1.1.5" evidence="4"/>
<sequence>VTDYKDTLNLPKTVFPMRARLAQREPEMAEQWRKQDFYGQIRAKAKGREKFILVDGPPYANGEIHTGHAVNKVLKDIIVKSRTLAGFDAPYIPGWDCHGLPIELQVEKKQGKVGQKFDAPSFRQACREFALRQVDAQRTDFVRLGVLGDWDNPYLTLDSAFEAEQIRAFAEIVANGHLYRGYKPVHWCLDCRSALAEAEVEYQDKTSLAIDVRFTVSDLAEFYARLANDSALSSANDIPLSVPIWTTTAWTLPANQAVALGADITYVLVEIDLNSVRERLVLAKDLAEFALARYGATEVIVLAEFRGADLAKIALQHPFYDRKVPVILVDFVTLDAGTGAVHTAPGHGHDDFAAGVAHNLSLDNPVDGEGVYLPDTERFGGTHVYQANGEIIKLLSEQGKLLHRESVQHSYPHCWRHHTPIIFRATPQWFVGLDQNGLRESALKAIRGVEWIPDWGQQRIEGMVVDRPDWCISRQRVWGVPIPLFTHRSSGELHPDTTRLFEAVAERIAKGGIDAWFDMPVEELLGDEAGQYEKVPDTMDVWMDSGVVHYFLSRIRPEIGGPVDLYLEGSDQHRGWFQSSLLTAVAMHGRAPYRQVLTHGFVVDDKGHKMSKSLGNDLGGPQKVMNTLGADILRLWVAATDYRAEMHLSGEILKRMADSYRRMRNTVRFLLGNLNGFNPETDLLAVDDMVALDRWAVQRAGELQRSIQPAYAAYRFHHVYQQLHNFCVVDMGGFYLDIIKDRLYTTGADSHPRRSAQSAMYHVGEAMVRWLAPILSFTAEEIWSLLPGERGPSVFLSTFYKLPEPQDLVVDWATLMRIRDSVSKTLEELREADKIGSGLEADVTVYASDAVKATLEQLGHELRFVFITSEAAAQPASKRTADAAAGDGFWVKATPSKYPKCIRCWHRRADVGSVVTHPEICVRCAGNVDGPGETRVYA</sequence>
<dbReference type="Gene3D" id="3.40.50.620">
    <property type="entry name" value="HUPs"/>
    <property type="match status" value="2"/>
</dbReference>
<keyword evidence="7" id="KW-0479">Metal-binding</keyword>
<dbReference type="GO" id="GO:0005829">
    <property type="term" value="C:cytosol"/>
    <property type="evidence" value="ECO:0007669"/>
    <property type="project" value="TreeGrafter"/>
</dbReference>
<dbReference type="HAMAP" id="MF_02002">
    <property type="entry name" value="Ile_tRNA_synth_type1"/>
    <property type="match status" value="1"/>
</dbReference>
<dbReference type="InterPro" id="IPR009008">
    <property type="entry name" value="Val/Leu/Ile-tRNA-synth_edit"/>
</dbReference>
<comment type="catalytic activity">
    <reaction evidence="13">
        <text>tRNA(Ile) + L-isoleucine + ATP = L-isoleucyl-tRNA(Ile) + AMP + diphosphate</text>
        <dbReference type="Rhea" id="RHEA:11060"/>
        <dbReference type="Rhea" id="RHEA-COMP:9666"/>
        <dbReference type="Rhea" id="RHEA-COMP:9695"/>
        <dbReference type="ChEBI" id="CHEBI:30616"/>
        <dbReference type="ChEBI" id="CHEBI:33019"/>
        <dbReference type="ChEBI" id="CHEBI:58045"/>
        <dbReference type="ChEBI" id="CHEBI:78442"/>
        <dbReference type="ChEBI" id="CHEBI:78528"/>
        <dbReference type="ChEBI" id="CHEBI:456215"/>
        <dbReference type="EC" id="6.1.1.5"/>
    </reaction>
</comment>
<evidence type="ECO:0000256" key="1">
    <source>
        <dbReference type="ARBA" id="ARBA00001947"/>
    </source>
</evidence>
<dbReference type="Gene3D" id="3.90.740.10">
    <property type="entry name" value="Valyl/Leucyl/Isoleucyl-tRNA synthetase, editing domain"/>
    <property type="match status" value="1"/>
</dbReference>
<dbReference type="InterPro" id="IPR013155">
    <property type="entry name" value="M/V/L/I-tRNA-synth_anticd-bd"/>
</dbReference>
<comment type="subunit">
    <text evidence="3">Monomer.</text>
</comment>
<proteinExistence type="inferred from homology"/>
<evidence type="ECO:0000259" key="15">
    <source>
        <dbReference type="Pfam" id="PF08264"/>
    </source>
</evidence>
<dbReference type="FunFam" id="3.40.50.620:FF:000048">
    <property type="entry name" value="Isoleucine--tRNA ligase"/>
    <property type="match status" value="1"/>
</dbReference>
<evidence type="ECO:0000313" key="16">
    <source>
        <dbReference type="EMBL" id="SVA42007.1"/>
    </source>
</evidence>